<name>A0A9I9E678_CUCME</name>
<evidence type="ECO:0000313" key="1">
    <source>
        <dbReference type="EnsemblPlants" id="MELO3C029330.2.1"/>
    </source>
</evidence>
<dbReference type="AlphaFoldDB" id="A0A9I9E678"/>
<accession>A0A9I9E678</accession>
<reference evidence="1" key="1">
    <citation type="submission" date="2023-03" db="UniProtKB">
        <authorList>
            <consortium name="EnsemblPlants"/>
        </authorList>
    </citation>
    <scope>IDENTIFICATION</scope>
</reference>
<protein>
    <submittedName>
        <fullName evidence="1">Uncharacterized protein</fullName>
    </submittedName>
</protein>
<dbReference type="Gramene" id="MELO3C029330.2.1">
    <property type="protein sequence ID" value="MELO3C029330.2.1"/>
    <property type="gene ID" value="MELO3C029330.2"/>
</dbReference>
<dbReference type="EnsemblPlants" id="MELO3C029330.2.1">
    <property type="protein sequence ID" value="MELO3C029330.2.1"/>
    <property type="gene ID" value="MELO3C029330.2"/>
</dbReference>
<proteinExistence type="predicted"/>
<organism evidence="1">
    <name type="scientific">Cucumis melo</name>
    <name type="common">Muskmelon</name>
    <dbReference type="NCBI Taxonomy" id="3656"/>
    <lineage>
        <taxon>Eukaryota</taxon>
        <taxon>Viridiplantae</taxon>
        <taxon>Streptophyta</taxon>
        <taxon>Embryophyta</taxon>
        <taxon>Tracheophyta</taxon>
        <taxon>Spermatophyta</taxon>
        <taxon>Magnoliopsida</taxon>
        <taxon>eudicotyledons</taxon>
        <taxon>Gunneridae</taxon>
        <taxon>Pentapetalae</taxon>
        <taxon>rosids</taxon>
        <taxon>fabids</taxon>
        <taxon>Cucurbitales</taxon>
        <taxon>Cucurbitaceae</taxon>
        <taxon>Benincaseae</taxon>
        <taxon>Cucumis</taxon>
    </lineage>
</organism>
<sequence>MSLQLLNLQRAVWGREFFGFEYPAIKIVLLNIVTLIFPLVQWDSDVQLCTLFCGVWGEARKKIERDGESLLICAPLFYSPIPSFYEFSDV</sequence>